<evidence type="ECO:0000313" key="1">
    <source>
        <dbReference type="EMBL" id="MPN22852.1"/>
    </source>
</evidence>
<sequence>MDIAVWECSHNPNSRLLFQQQYFLQIINTGGKRLFTKHINAMTRCKPDHLNMIHILRTNKYNVRMLLKQQILIAEDWYCIPSLQFMQTLRILVEDTKEIHSLITSKTLYIRLSMYMSYAQHSYANFKHPSSSYRYKHPRSVETPIARKERIFDCLAEVLGK</sequence>
<protein>
    <submittedName>
        <fullName evidence="1">Uncharacterized protein</fullName>
    </submittedName>
</protein>
<dbReference type="EMBL" id="VSSQ01071187">
    <property type="protein sequence ID" value="MPN22852.1"/>
    <property type="molecule type" value="Genomic_DNA"/>
</dbReference>
<accession>A0A645GA52</accession>
<dbReference type="AlphaFoldDB" id="A0A645GA52"/>
<proteinExistence type="predicted"/>
<reference evidence="1" key="1">
    <citation type="submission" date="2019-08" db="EMBL/GenBank/DDBJ databases">
        <authorList>
            <person name="Kucharzyk K."/>
            <person name="Murdoch R.W."/>
            <person name="Higgins S."/>
            <person name="Loffler F."/>
        </authorList>
    </citation>
    <scope>NUCLEOTIDE SEQUENCE</scope>
</reference>
<comment type="caution">
    <text evidence="1">The sequence shown here is derived from an EMBL/GenBank/DDBJ whole genome shotgun (WGS) entry which is preliminary data.</text>
</comment>
<name>A0A645GA52_9ZZZZ</name>
<organism evidence="1">
    <name type="scientific">bioreactor metagenome</name>
    <dbReference type="NCBI Taxonomy" id="1076179"/>
    <lineage>
        <taxon>unclassified sequences</taxon>
        <taxon>metagenomes</taxon>
        <taxon>ecological metagenomes</taxon>
    </lineage>
</organism>
<gene>
    <name evidence="1" type="ORF">SDC9_170237</name>
</gene>